<dbReference type="PATRIC" id="fig|742726.3.peg.2200"/>
<evidence type="ECO:0000313" key="2">
    <source>
        <dbReference type="EMBL" id="EJZ62756.1"/>
    </source>
</evidence>
<evidence type="ECO:0008006" key="4">
    <source>
        <dbReference type="Google" id="ProtNLM"/>
    </source>
</evidence>
<dbReference type="EMBL" id="ADLE01000015">
    <property type="protein sequence ID" value="EJZ62756.1"/>
    <property type="molecule type" value="Genomic_DNA"/>
</dbReference>
<reference evidence="2 3" key="1">
    <citation type="submission" date="2012-08" db="EMBL/GenBank/DDBJ databases">
        <title>The Genome Sequence of Barnesiella intestinihominis YIT 11860.</title>
        <authorList>
            <consortium name="The Broad Institute Genome Sequencing Platform"/>
            <person name="Earl A."/>
            <person name="Ward D."/>
            <person name="Feldgarden M."/>
            <person name="Gevers D."/>
            <person name="Morotomi M."/>
            <person name="Walker B."/>
            <person name="Young S.K."/>
            <person name="Zeng Q."/>
            <person name="Gargeya S."/>
            <person name="Fitzgerald M."/>
            <person name="Haas B."/>
            <person name="Abouelleil A."/>
            <person name="Alvarado L."/>
            <person name="Arachchi H.M."/>
            <person name="Berlin A.M."/>
            <person name="Chapman S.B."/>
            <person name="Goldberg J."/>
            <person name="Griggs A."/>
            <person name="Gujja S."/>
            <person name="Hansen M."/>
            <person name="Howarth C."/>
            <person name="Imamovic A."/>
            <person name="Larimer J."/>
            <person name="McCowen C."/>
            <person name="Montmayeur A."/>
            <person name="Murphy C."/>
            <person name="Neiman D."/>
            <person name="Pearson M."/>
            <person name="Priest M."/>
            <person name="Roberts A."/>
            <person name="Saif S."/>
            <person name="Shea T."/>
            <person name="Sisk P."/>
            <person name="Sykes S."/>
            <person name="Wortman J."/>
            <person name="Nusbaum C."/>
            <person name="Birren B."/>
        </authorList>
    </citation>
    <scope>NUCLEOTIDE SEQUENCE [LARGE SCALE GENOMIC DNA]</scope>
    <source>
        <strain evidence="2 3">YIT 11860</strain>
    </source>
</reference>
<evidence type="ECO:0000256" key="1">
    <source>
        <dbReference type="SAM" id="SignalP"/>
    </source>
</evidence>
<dbReference type="Gene3D" id="3.60.15.10">
    <property type="entry name" value="Ribonuclease Z/Hydroxyacylglutathione hydrolase-like"/>
    <property type="match status" value="1"/>
</dbReference>
<dbReference type="GeneID" id="77849316"/>
<organism evidence="2 3">
    <name type="scientific">Barnesiella intestinihominis YIT 11860</name>
    <dbReference type="NCBI Taxonomy" id="742726"/>
    <lineage>
        <taxon>Bacteria</taxon>
        <taxon>Pseudomonadati</taxon>
        <taxon>Bacteroidota</taxon>
        <taxon>Bacteroidia</taxon>
        <taxon>Bacteroidales</taxon>
        <taxon>Barnesiellaceae</taxon>
        <taxon>Barnesiella</taxon>
    </lineage>
</organism>
<dbReference type="HOGENOM" id="CLU_1004202_0_0_10"/>
<proteinExistence type="predicted"/>
<dbReference type="Proteomes" id="UP000006044">
    <property type="component" value="Unassembled WGS sequence"/>
</dbReference>
<name>K0WWW2_9BACT</name>
<accession>K0WWW2</accession>
<dbReference type="InterPro" id="IPR036866">
    <property type="entry name" value="RibonucZ/Hydroxyglut_hydro"/>
</dbReference>
<dbReference type="AlphaFoldDB" id="K0WWW2"/>
<keyword evidence="3" id="KW-1185">Reference proteome</keyword>
<feature type="signal peptide" evidence="1">
    <location>
        <begin position="1"/>
        <end position="18"/>
    </location>
</feature>
<dbReference type="OrthoDB" id="1025043at2"/>
<keyword evidence="1" id="KW-0732">Signal</keyword>
<protein>
    <recommendedName>
        <fullName evidence="4">Metallo-beta-lactamase domain-containing protein</fullName>
    </recommendedName>
</protein>
<comment type="caution">
    <text evidence="2">The sequence shown here is derived from an EMBL/GenBank/DDBJ whole genome shotgun (WGS) entry which is preliminary data.</text>
</comment>
<feature type="chain" id="PRO_5003840418" description="Metallo-beta-lactamase domain-containing protein" evidence="1">
    <location>
        <begin position="19"/>
        <end position="278"/>
    </location>
</feature>
<evidence type="ECO:0000313" key="3">
    <source>
        <dbReference type="Proteomes" id="UP000006044"/>
    </source>
</evidence>
<sequence>MKKNILILLSLITFTAMAQTKGKFEVLDLKDFKLHVYYTNDALNDASYIVEGKNGLITLEQPLFKDNVAEFDAYVASLNKPVQTIITDYHVGGTGNHDIVMAEGMPAFTKGATYDGMMRNFAEIFGDAIVPLPTGKAEEIKFGSKQTWDNIEFYFDKGASTDFPAASIIIGNKVYYTHWTPVKAHISYLQISSPAAIDAEIAEAEKALKSGCEYFIGGHDGATGRESVEFKIDYLKKMKQILRENSTAERFISAMTQTFPSLPGENNLTDLAKALYKH</sequence>
<gene>
    <name evidence="2" type="ORF">HMPREF9448_02107</name>
</gene>
<dbReference type="RefSeq" id="WP_008862503.1">
    <property type="nucleotide sequence ID" value="NZ_CAXSNY010000003.1"/>
</dbReference>
<dbReference type="eggNOG" id="ENOG502Z96B">
    <property type="taxonomic scope" value="Bacteria"/>
</dbReference>